<evidence type="ECO:0000256" key="1">
    <source>
        <dbReference type="SAM" id="Phobius"/>
    </source>
</evidence>
<feature type="transmembrane region" description="Helical" evidence="1">
    <location>
        <begin position="182"/>
        <end position="203"/>
    </location>
</feature>
<keyword evidence="1" id="KW-1133">Transmembrane helix</keyword>
<keyword evidence="1" id="KW-0472">Membrane</keyword>
<protein>
    <recommendedName>
        <fullName evidence="4">GAP family protein</fullName>
    </recommendedName>
</protein>
<evidence type="ECO:0000313" key="2">
    <source>
        <dbReference type="EMBL" id="QBA63992.1"/>
    </source>
</evidence>
<evidence type="ECO:0008006" key="4">
    <source>
        <dbReference type="Google" id="ProtNLM"/>
    </source>
</evidence>
<accession>A0A411E8I9</accession>
<dbReference type="InterPro" id="IPR021315">
    <property type="entry name" value="Gap/Sap"/>
</dbReference>
<feature type="transmembrane region" description="Helical" evidence="1">
    <location>
        <begin position="35"/>
        <end position="53"/>
    </location>
</feature>
<feature type="transmembrane region" description="Helical" evidence="1">
    <location>
        <begin position="110"/>
        <end position="131"/>
    </location>
</feature>
<feature type="transmembrane region" description="Helical" evidence="1">
    <location>
        <begin position="151"/>
        <end position="170"/>
    </location>
</feature>
<feature type="transmembrane region" description="Helical" evidence="1">
    <location>
        <begin position="6"/>
        <end position="26"/>
    </location>
</feature>
<feature type="transmembrane region" description="Helical" evidence="1">
    <location>
        <begin position="73"/>
        <end position="90"/>
    </location>
</feature>
<proteinExistence type="predicted"/>
<keyword evidence="3" id="KW-1185">Reference proteome</keyword>
<name>A0A411E8I9_9FLAO</name>
<dbReference type="OrthoDB" id="3684935at2"/>
<gene>
    <name evidence="2" type="ORF">EQY75_05240</name>
</gene>
<dbReference type="KEGG" id="mur:EQY75_05240"/>
<sequence>MVEIAILPLALTVMLGPQILVGMLLITRKDPIKSSLVYILAVISTLILTTYLYYSLANITGLKEASIGGRPVVKYFLIALFIFLIIRSIINRKKITASPKWMQGISTSSLGKIFIIGVCLIAFMPTDIAIAFTVGNLLNSESSPFLDALPFFGAVLLISLLPLSIYFSLGPKGPEYLEKVNAWLNTHGYVINVIVLSFFIFLLI</sequence>
<dbReference type="RefSeq" id="WP_129603498.1">
    <property type="nucleotide sequence ID" value="NZ_CP035544.1"/>
</dbReference>
<dbReference type="Pfam" id="PF11139">
    <property type="entry name" value="SfLAP"/>
    <property type="match status" value="1"/>
</dbReference>
<keyword evidence="1" id="KW-0812">Transmembrane</keyword>
<dbReference type="AlphaFoldDB" id="A0A411E8I9"/>
<dbReference type="EMBL" id="CP035544">
    <property type="protein sequence ID" value="QBA63992.1"/>
    <property type="molecule type" value="Genomic_DNA"/>
</dbReference>
<evidence type="ECO:0000313" key="3">
    <source>
        <dbReference type="Proteomes" id="UP000290889"/>
    </source>
</evidence>
<dbReference type="Proteomes" id="UP000290889">
    <property type="component" value="Chromosome"/>
</dbReference>
<reference evidence="2 3" key="1">
    <citation type="submission" date="2019-01" db="EMBL/GenBank/DDBJ databases">
        <title>Muriicola soli sp. nov., isolated from soil.</title>
        <authorList>
            <person name="Kang H.J."/>
            <person name="Kim S.B."/>
        </authorList>
    </citation>
    <scope>NUCLEOTIDE SEQUENCE [LARGE SCALE GENOMIC DNA]</scope>
    <source>
        <strain evidence="2 3">MMS17-SY002</strain>
    </source>
</reference>
<organism evidence="2 3">
    <name type="scientific">Muriicola soli</name>
    <dbReference type="NCBI Taxonomy" id="2507538"/>
    <lineage>
        <taxon>Bacteria</taxon>
        <taxon>Pseudomonadati</taxon>
        <taxon>Bacteroidota</taxon>
        <taxon>Flavobacteriia</taxon>
        <taxon>Flavobacteriales</taxon>
        <taxon>Flavobacteriaceae</taxon>
        <taxon>Muriicola</taxon>
    </lineage>
</organism>